<comment type="cofactor">
    <cofactor evidence="2">
        <name>Mg(2+)</name>
        <dbReference type="ChEBI" id="CHEBI:18420"/>
    </cofactor>
</comment>
<evidence type="ECO:0000256" key="3">
    <source>
        <dbReference type="ARBA" id="ARBA00007275"/>
    </source>
</evidence>
<comment type="catalytic activity">
    <reaction evidence="1">
        <text>GDP-alpha-D-mannose + H2O = alpha-D-mannose 1-phosphate + GMP + 2 H(+)</text>
        <dbReference type="Rhea" id="RHEA:27978"/>
        <dbReference type="ChEBI" id="CHEBI:15377"/>
        <dbReference type="ChEBI" id="CHEBI:15378"/>
        <dbReference type="ChEBI" id="CHEBI:57527"/>
        <dbReference type="ChEBI" id="CHEBI:58115"/>
        <dbReference type="ChEBI" id="CHEBI:58409"/>
    </reaction>
</comment>
<dbReference type="Pfam" id="PF00293">
    <property type="entry name" value="NUDIX"/>
    <property type="match status" value="1"/>
</dbReference>
<dbReference type="InterPro" id="IPR000086">
    <property type="entry name" value="NUDIX_hydrolase_dom"/>
</dbReference>
<dbReference type="Proteomes" id="UP000315750">
    <property type="component" value="Chromosome"/>
</dbReference>
<dbReference type="SUPFAM" id="SSF55811">
    <property type="entry name" value="Nudix"/>
    <property type="match status" value="1"/>
</dbReference>
<comment type="similarity">
    <text evidence="3">Belongs to the Nudix hydrolase family. NudK subfamily.</text>
</comment>
<dbReference type="Gene3D" id="3.90.79.10">
    <property type="entry name" value="Nucleoside Triphosphate Pyrophosphohydrolase"/>
    <property type="match status" value="1"/>
</dbReference>
<dbReference type="CDD" id="cd03424">
    <property type="entry name" value="NUDIX_ADPRase_Nudt5_UGPPase_Nudt14"/>
    <property type="match status" value="1"/>
</dbReference>
<dbReference type="EMBL" id="CP036278">
    <property type="protein sequence ID" value="QDU58320.1"/>
    <property type="molecule type" value="Genomic_DNA"/>
</dbReference>
<dbReference type="OrthoDB" id="9794310at2"/>
<proteinExistence type="inferred from homology"/>
<evidence type="ECO:0000313" key="9">
    <source>
        <dbReference type="EMBL" id="QDU58320.1"/>
    </source>
</evidence>
<dbReference type="PROSITE" id="PS51462">
    <property type="entry name" value="NUDIX"/>
    <property type="match status" value="1"/>
</dbReference>
<sequence>MDQPLPPPECLHRGKHLTLVARGHWEYAVRTVASGAVGILAITSDEQVVLVEQYRIPVGRPVIEIPAGLVGDTAEFAGEPLIEAAKRELLEETGYVSDSWSELGSGYSSPGLSDESIMFFLAADCRKESDGGGDDFEDIRVHTVPLAEVDQWLDSQQAAGIGCDFKLFASLRMAEKHRQQ</sequence>
<dbReference type="PANTHER" id="PTHR11839">
    <property type="entry name" value="UDP/ADP-SUGAR PYROPHOSPHATASE"/>
    <property type="match status" value="1"/>
</dbReference>
<dbReference type="PANTHER" id="PTHR11839:SF18">
    <property type="entry name" value="NUDIX HYDROLASE DOMAIN-CONTAINING PROTEIN"/>
    <property type="match status" value="1"/>
</dbReference>
<dbReference type="GO" id="GO:0006753">
    <property type="term" value="P:nucleoside phosphate metabolic process"/>
    <property type="evidence" value="ECO:0007669"/>
    <property type="project" value="TreeGrafter"/>
</dbReference>
<reference evidence="9 10" key="1">
    <citation type="submission" date="2019-02" db="EMBL/GenBank/DDBJ databases">
        <title>Deep-cultivation of Planctomycetes and their phenomic and genomic characterization uncovers novel biology.</title>
        <authorList>
            <person name="Wiegand S."/>
            <person name="Jogler M."/>
            <person name="Boedeker C."/>
            <person name="Pinto D."/>
            <person name="Vollmers J."/>
            <person name="Rivas-Marin E."/>
            <person name="Kohn T."/>
            <person name="Peeters S.H."/>
            <person name="Heuer A."/>
            <person name="Rast P."/>
            <person name="Oberbeckmann S."/>
            <person name="Bunk B."/>
            <person name="Jeske O."/>
            <person name="Meyerdierks A."/>
            <person name="Storesund J.E."/>
            <person name="Kallscheuer N."/>
            <person name="Luecker S."/>
            <person name="Lage O.M."/>
            <person name="Pohl T."/>
            <person name="Merkel B.J."/>
            <person name="Hornburger P."/>
            <person name="Mueller R.-W."/>
            <person name="Bruemmer F."/>
            <person name="Labrenz M."/>
            <person name="Spormann A.M."/>
            <person name="Op den Camp H."/>
            <person name="Overmann J."/>
            <person name="Amann R."/>
            <person name="Jetten M.S.M."/>
            <person name="Mascher T."/>
            <person name="Medema M.H."/>
            <person name="Devos D.P."/>
            <person name="Kaster A.-K."/>
            <person name="Ovreas L."/>
            <person name="Rohde M."/>
            <person name="Galperin M.Y."/>
            <person name="Jogler C."/>
        </authorList>
    </citation>
    <scope>NUCLEOTIDE SEQUENCE [LARGE SCALE GENOMIC DNA]</scope>
    <source>
        <strain evidence="9 10">Pan181</strain>
    </source>
</reference>
<evidence type="ECO:0000256" key="6">
    <source>
        <dbReference type="ARBA" id="ARBA00032162"/>
    </source>
</evidence>
<evidence type="ECO:0000313" key="10">
    <source>
        <dbReference type="Proteomes" id="UP000315750"/>
    </source>
</evidence>
<dbReference type="RefSeq" id="WP_145250100.1">
    <property type="nucleotide sequence ID" value="NZ_CP036278.1"/>
</dbReference>
<accession>A0A518AUB0</accession>
<feature type="domain" description="Nudix hydrolase" evidence="8">
    <location>
        <begin position="32"/>
        <end position="167"/>
    </location>
</feature>
<evidence type="ECO:0000256" key="7">
    <source>
        <dbReference type="ARBA" id="ARBA00032272"/>
    </source>
</evidence>
<evidence type="ECO:0000259" key="8">
    <source>
        <dbReference type="PROSITE" id="PS51462"/>
    </source>
</evidence>
<evidence type="ECO:0000256" key="2">
    <source>
        <dbReference type="ARBA" id="ARBA00001946"/>
    </source>
</evidence>
<name>A0A518AUB0_9BACT</name>
<dbReference type="GO" id="GO:0019693">
    <property type="term" value="P:ribose phosphate metabolic process"/>
    <property type="evidence" value="ECO:0007669"/>
    <property type="project" value="TreeGrafter"/>
</dbReference>
<keyword evidence="10" id="KW-1185">Reference proteome</keyword>
<evidence type="ECO:0000256" key="1">
    <source>
        <dbReference type="ARBA" id="ARBA00000847"/>
    </source>
</evidence>
<evidence type="ECO:0000256" key="4">
    <source>
        <dbReference type="ARBA" id="ARBA00016377"/>
    </source>
</evidence>
<organism evidence="9 10">
    <name type="scientific">Aeoliella mucimassa</name>
    <dbReference type="NCBI Taxonomy" id="2527972"/>
    <lineage>
        <taxon>Bacteria</taxon>
        <taxon>Pseudomonadati</taxon>
        <taxon>Planctomycetota</taxon>
        <taxon>Planctomycetia</taxon>
        <taxon>Pirellulales</taxon>
        <taxon>Lacipirellulaceae</taxon>
        <taxon>Aeoliella</taxon>
    </lineage>
</organism>
<dbReference type="KEGG" id="amuc:Pan181_45530"/>
<dbReference type="GO" id="GO:0016787">
    <property type="term" value="F:hydrolase activity"/>
    <property type="evidence" value="ECO:0007669"/>
    <property type="project" value="UniProtKB-KW"/>
</dbReference>
<dbReference type="InterPro" id="IPR015797">
    <property type="entry name" value="NUDIX_hydrolase-like_dom_sf"/>
</dbReference>
<keyword evidence="5 9" id="KW-0378">Hydrolase</keyword>
<protein>
    <recommendedName>
        <fullName evidence="4">GDP-mannose pyrophosphatase</fullName>
    </recommendedName>
    <alternativeName>
        <fullName evidence="6">GDP-mannose hydrolase</fullName>
    </alternativeName>
    <alternativeName>
        <fullName evidence="7">GDPMK</fullName>
    </alternativeName>
</protein>
<evidence type="ECO:0000256" key="5">
    <source>
        <dbReference type="ARBA" id="ARBA00022801"/>
    </source>
</evidence>
<dbReference type="AlphaFoldDB" id="A0A518AUB0"/>
<gene>
    <name evidence="9" type="primary">nudF</name>
    <name evidence="9" type="ORF">Pan181_45530</name>
</gene>